<dbReference type="PANTHER" id="PTHR33885:SF3">
    <property type="entry name" value="PHAGE SHOCK PROTEIN C"/>
    <property type="match status" value="1"/>
</dbReference>
<dbReference type="GO" id="GO:0005886">
    <property type="term" value="C:plasma membrane"/>
    <property type="evidence" value="ECO:0007669"/>
    <property type="project" value="UniProtKB-SubCell"/>
</dbReference>
<evidence type="ECO:0000256" key="6">
    <source>
        <dbReference type="SAM" id="Phobius"/>
    </source>
</evidence>
<keyword evidence="4 6" id="KW-1133">Transmembrane helix</keyword>
<evidence type="ECO:0000259" key="7">
    <source>
        <dbReference type="Pfam" id="PF04024"/>
    </source>
</evidence>
<sequence length="74" mass="8084">MGGINLNKKLWRMPQKGMVRGVCAGIADYLDVPVKLVRILVVLSIFFGLAFFTVVAYIVLSFVLDPMPDNLAAG</sequence>
<feature type="non-terminal residue" evidence="8">
    <location>
        <position position="74"/>
    </location>
</feature>
<gene>
    <name evidence="8" type="ORF">G7122_002032</name>
</gene>
<dbReference type="EMBL" id="DAAUXX010000028">
    <property type="protein sequence ID" value="HAF4064571.1"/>
    <property type="molecule type" value="Genomic_DNA"/>
</dbReference>
<dbReference type="Pfam" id="PF04024">
    <property type="entry name" value="PspC"/>
    <property type="match status" value="1"/>
</dbReference>
<reference evidence="8" key="1">
    <citation type="journal article" date="2018" name="Genome Biol.">
        <title>SKESA: strategic k-mer extension for scrupulous assemblies.</title>
        <authorList>
            <person name="Souvorov A."/>
            <person name="Agarwala R."/>
            <person name="Lipman D.J."/>
        </authorList>
    </citation>
    <scope>NUCLEOTIDE SEQUENCE</scope>
    <source>
        <strain evidence="8">LH_M276</strain>
    </source>
</reference>
<comment type="caution">
    <text evidence="8">The sequence shown here is derived from an EMBL/GenBank/DDBJ whole genome shotgun (WGS) entry which is preliminary data.</text>
</comment>
<protein>
    <submittedName>
        <fullName evidence="8">PspC domain-containing protein</fullName>
    </submittedName>
</protein>
<evidence type="ECO:0000256" key="4">
    <source>
        <dbReference type="ARBA" id="ARBA00022989"/>
    </source>
</evidence>
<evidence type="ECO:0000256" key="1">
    <source>
        <dbReference type="ARBA" id="ARBA00004162"/>
    </source>
</evidence>
<evidence type="ECO:0000313" key="8">
    <source>
        <dbReference type="EMBL" id="HAF4064571.1"/>
    </source>
</evidence>
<proteinExistence type="predicted"/>
<dbReference type="InterPro" id="IPR052027">
    <property type="entry name" value="PspC"/>
</dbReference>
<reference evidence="8" key="2">
    <citation type="submission" date="2020-02" db="EMBL/GenBank/DDBJ databases">
        <authorList>
            <consortium name="NCBI Pathogen Detection Project"/>
        </authorList>
    </citation>
    <scope>NUCLEOTIDE SEQUENCE</scope>
    <source>
        <strain evidence="8">LH_M276</strain>
    </source>
</reference>
<comment type="subcellular location">
    <subcellularLocation>
        <location evidence="1">Cell membrane</location>
        <topology evidence="1">Single-pass membrane protein</topology>
    </subcellularLocation>
</comment>
<evidence type="ECO:0000256" key="5">
    <source>
        <dbReference type="ARBA" id="ARBA00023136"/>
    </source>
</evidence>
<evidence type="ECO:0000256" key="2">
    <source>
        <dbReference type="ARBA" id="ARBA00022475"/>
    </source>
</evidence>
<accession>A0A746RVP8</accession>
<feature type="transmembrane region" description="Helical" evidence="6">
    <location>
        <begin position="39"/>
        <end position="64"/>
    </location>
</feature>
<feature type="domain" description="Phage shock protein PspC N-terminal" evidence="7">
    <location>
        <begin position="8"/>
        <end position="65"/>
    </location>
</feature>
<organism evidence="8">
    <name type="scientific">Salmonella typhi</name>
    <dbReference type="NCBI Taxonomy" id="90370"/>
    <lineage>
        <taxon>Bacteria</taxon>
        <taxon>Pseudomonadati</taxon>
        <taxon>Pseudomonadota</taxon>
        <taxon>Gammaproteobacteria</taxon>
        <taxon>Enterobacterales</taxon>
        <taxon>Enterobacteriaceae</taxon>
        <taxon>Salmonella</taxon>
    </lineage>
</organism>
<dbReference type="AlphaFoldDB" id="A0A746RVP8"/>
<dbReference type="PANTHER" id="PTHR33885">
    <property type="entry name" value="PHAGE SHOCK PROTEIN C"/>
    <property type="match status" value="1"/>
</dbReference>
<dbReference type="InterPro" id="IPR007168">
    <property type="entry name" value="Phageshock_PspC_N"/>
</dbReference>
<keyword evidence="2" id="KW-1003">Cell membrane</keyword>
<name>A0A746RVP8_SALTI</name>
<keyword evidence="5 6" id="KW-0472">Membrane</keyword>
<keyword evidence="3 6" id="KW-0812">Transmembrane</keyword>
<evidence type="ECO:0000256" key="3">
    <source>
        <dbReference type="ARBA" id="ARBA00022692"/>
    </source>
</evidence>